<reference evidence="2" key="1">
    <citation type="submission" date="2014-06" db="EMBL/GenBank/DDBJ databases">
        <title>Diversity and Evolution of Ty1-copia Retroelements within Chalcidoidea by Reverse Transcriptase Domain Analysis.</title>
        <authorList>
            <person name="Xiong T.L."/>
        </authorList>
    </citation>
    <scope>NUCLEOTIDE SEQUENCE</scope>
    <source>
        <strain evidence="2">BEko_Be3</strain>
    </source>
</reference>
<feature type="non-terminal residue" evidence="2">
    <location>
        <position position="1"/>
    </location>
</feature>
<protein>
    <submittedName>
        <fullName evidence="2">Reverse transcriptase</fullName>
    </submittedName>
</protein>
<feature type="domain" description="Reverse transcriptase Ty1/copia-type" evidence="1">
    <location>
        <begin position="1"/>
        <end position="58"/>
    </location>
</feature>
<proteinExistence type="predicted"/>
<name>A0A0A7D7J9_9HYME</name>
<accession>A0A0A7D7J9</accession>
<evidence type="ECO:0000313" key="2">
    <source>
        <dbReference type="EMBL" id="AII77195.1"/>
    </source>
</evidence>
<dbReference type="InterPro" id="IPR013103">
    <property type="entry name" value="RVT_2"/>
</dbReference>
<dbReference type="EMBL" id="KM051246">
    <property type="protein sequence ID" value="AII77195.1"/>
    <property type="molecule type" value="Genomic_DNA"/>
</dbReference>
<evidence type="ECO:0000259" key="1">
    <source>
        <dbReference type="Pfam" id="PF07727"/>
    </source>
</evidence>
<gene>
    <name evidence="2" type="primary">rt</name>
</gene>
<dbReference type="AlphaFoldDB" id="A0A0A7D7J9"/>
<dbReference type="Pfam" id="PF07727">
    <property type="entry name" value="RVT_2"/>
    <property type="match status" value="1"/>
</dbReference>
<sequence length="112" mass="13255">LYGDLQEEIYLKLPAGYDKEDDVEHVCKLRKSLYGLKQSSRCWNEKFVKFLKDFNFKNIVCKLNRSLYDLKQSPRCWNSKFVKFLNNFNFKSLQGDTCIFVGNVKDCEVHLA</sequence>
<feature type="non-terminal residue" evidence="2">
    <location>
        <position position="112"/>
    </location>
</feature>
<keyword evidence="2" id="KW-0808">Transferase</keyword>
<keyword evidence="2" id="KW-0695">RNA-directed DNA polymerase</keyword>
<keyword evidence="2" id="KW-0548">Nucleotidyltransferase</keyword>
<organism evidence="2">
    <name type="scientific">Eupristina koningsbergeri</name>
    <dbReference type="NCBI Taxonomy" id="318089"/>
    <lineage>
        <taxon>Eukaryota</taxon>
        <taxon>Metazoa</taxon>
        <taxon>Ecdysozoa</taxon>
        <taxon>Arthropoda</taxon>
        <taxon>Hexapoda</taxon>
        <taxon>Insecta</taxon>
        <taxon>Pterygota</taxon>
        <taxon>Neoptera</taxon>
        <taxon>Endopterygota</taxon>
        <taxon>Hymenoptera</taxon>
        <taxon>Apocrita</taxon>
        <taxon>Proctotrupomorpha</taxon>
        <taxon>Chalcidoidea</taxon>
        <taxon>Agaonidae</taxon>
        <taxon>Agaoninae</taxon>
        <taxon>Eupristina</taxon>
    </lineage>
</organism>
<dbReference type="GO" id="GO:0003964">
    <property type="term" value="F:RNA-directed DNA polymerase activity"/>
    <property type="evidence" value="ECO:0007669"/>
    <property type="project" value="UniProtKB-KW"/>
</dbReference>